<name>A0ACA9NQ11_9GLOM</name>
<accession>A0ACA9NQ11</accession>
<proteinExistence type="predicted"/>
<comment type="caution">
    <text evidence="1">The sequence shown here is derived from an EMBL/GenBank/DDBJ whole genome shotgun (WGS) entry which is preliminary data.</text>
</comment>
<evidence type="ECO:0000313" key="2">
    <source>
        <dbReference type="Proteomes" id="UP000789860"/>
    </source>
</evidence>
<keyword evidence="2" id="KW-1185">Reference proteome</keyword>
<dbReference type="Proteomes" id="UP000789860">
    <property type="component" value="Unassembled WGS sequence"/>
</dbReference>
<feature type="non-terminal residue" evidence="1">
    <location>
        <position position="1"/>
    </location>
</feature>
<sequence length="265" mass="31490">FKKLLSKYCPLDLFSLDDVRLKRAIEGLIACPNNNLKLFIQGIQIHIGQDDWPTQLYEFFNLNRSSTDFKIQHQNDDITNLLVMLLTHAIFEEQILFKRLKHLQKTLDELDIEGIYKLFLKQQSNLHDPTIDEWQLIVKEYKQRIKVPSVSHLSMNDIQMRQRIYEFLLSTTLKDCSIIFTFQKSCFNDETKVSHETSNIFKEKIKFISFSNDSNDDKIYLKYQVNVIDLDPKPVTKIPYYYELDAIIVNNYIKYENDVTKRCIE</sequence>
<protein>
    <submittedName>
        <fullName evidence="1">4423_t:CDS:1</fullName>
    </submittedName>
</protein>
<dbReference type="EMBL" id="CAJVPM010026276">
    <property type="protein sequence ID" value="CAG8661431.1"/>
    <property type="molecule type" value="Genomic_DNA"/>
</dbReference>
<organism evidence="1 2">
    <name type="scientific">Scutellospora calospora</name>
    <dbReference type="NCBI Taxonomy" id="85575"/>
    <lineage>
        <taxon>Eukaryota</taxon>
        <taxon>Fungi</taxon>
        <taxon>Fungi incertae sedis</taxon>
        <taxon>Mucoromycota</taxon>
        <taxon>Glomeromycotina</taxon>
        <taxon>Glomeromycetes</taxon>
        <taxon>Diversisporales</taxon>
        <taxon>Gigasporaceae</taxon>
        <taxon>Scutellospora</taxon>
    </lineage>
</organism>
<evidence type="ECO:0000313" key="1">
    <source>
        <dbReference type="EMBL" id="CAG8661431.1"/>
    </source>
</evidence>
<reference evidence="1" key="1">
    <citation type="submission" date="2021-06" db="EMBL/GenBank/DDBJ databases">
        <authorList>
            <person name="Kallberg Y."/>
            <person name="Tangrot J."/>
            <person name="Rosling A."/>
        </authorList>
    </citation>
    <scope>NUCLEOTIDE SEQUENCE</scope>
    <source>
        <strain evidence="1">AU212A</strain>
    </source>
</reference>
<gene>
    <name evidence="1" type="ORF">SCALOS_LOCUS9047</name>
</gene>